<organism evidence="2 3">
    <name type="scientific">Reticulomyxa filosa</name>
    <dbReference type="NCBI Taxonomy" id="46433"/>
    <lineage>
        <taxon>Eukaryota</taxon>
        <taxon>Sar</taxon>
        <taxon>Rhizaria</taxon>
        <taxon>Retaria</taxon>
        <taxon>Foraminifera</taxon>
        <taxon>Monothalamids</taxon>
        <taxon>Reticulomyxidae</taxon>
        <taxon>Reticulomyxa</taxon>
    </lineage>
</organism>
<evidence type="ECO:0000313" key="3">
    <source>
        <dbReference type="Proteomes" id="UP000023152"/>
    </source>
</evidence>
<name>X6MHW7_RETFI</name>
<dbReference type="AlphaFoldDB" id="X6MHW7"/>
<reference evidence="2 3" key="1">
    <citation type="journal article" date="2013" name="Curr. Biol.">
        <title>The Genome of the Foraminiferan Reticulomyxa filosa.</title>
        <authorList>
            <person name="Glockner G."/>
            <person name="Hulsmann N."/>
            <person name="Schleicher M."/>
            <person name="Noegel A.A."/>
            <person name="Eichinger L."/>
            <person name="Gallinger C."/>
            <person name="Pawlowski J."/>
            <person name="Sierra R."/>
            <person name="Euteneuer U."/>
            <person name="Pillet L."/>
            <person name="Moustafa A."/>
            <person name="Platzer M."/>
            <person name="Groth M."/>
            <person name="Szafranski K."/>
            <person name="Schliwa M."/>
        </authorList>
    </citation>
    <scope>NUCLEOTIDE SEQUENCE [LARGE SCALE GENOMIC DNA]</scope>
</reference>
<feature type="coiled-coil region" evidence="1">
    <location>
        <begin position="55"/>
        <end position="135"/>
    </location>
</feature>
<dbReference type="EMBL" id="ASPP01021232">
    <property type="protein sequence ID" value="ETO12660.1"/>
    <property type="molecule type" value="Genomic_DNA"/>
</dbReference>
<keyword evidence="1" id="KW-0175">Coiled coil</keyword>
<comment type="caution">
    <text evidence="2">The sequence shown here is derived from an EMBL/GenBank/DDBJ whole genome shotgun (WGS) entry which is preliminary data.</text>
</comment>
<keyword evidence="3" id="KW-1185">Reference proteome</keyword>
<sequence length="457" mass="52214">MKNLVSFTSPFFFFFFSPPSSCSSQNYLNMQTVKGESSLVDSECLVDFEAKGLNVKSHDDAKKKTKREVEKEEEMEEIQLERMVQAKLREFEAEMKRKEQEFEMQKNLSFEERRARRLRKRRAMVQDELKQCAELRRKIHNKEPLFRLPSTAEPLKKVNPTQSSEGKEPILTFKTLPVVMSVDDMRGPGIVPSDVPVVNTLTDIKQQNQSVMDVDVERQDQQESLHQKTEIEEDDGIIPSANKRIKKVIPSDTRHGYAAVPPPASLLNNVIIRKDTDRSTNKEKECKEVTEVQGKDKAPAQEVKFENPAKEAQELLESVWQEMNSAVQSSASAQTHMPVAPPYNPYIFTGTPGHDPNYLHSLPGGIQLSYVPSFYGYGNYPQYPWQPHGQVMYAHPQQGHLSMHNPNLSSATVAEENLQPQNIQPPHETIEMFNLLHIALKSNNFFKIYSTKLTLNL</sequence>
<gene>
    <name evidence="2" type="ORF">RFI_24714</name>
</gene>
<proteinExistence type="predicted"/>
<evidence type="ECO:0000256" key="1">
    <source>
        <dbReference type="SAM" id="Coils"/>
    </source>
</evidence>
<accession>X6MHW7</accession>
<dbReference type="Proteomes" id="UP000023152">
    <property type="component" value="Unassembled WGS sequence"/>
</dbReference>
<evidence type="ECO:0000313" key="2">
    <source>
        <dbReference type="EMBL" id="ETO12660.1"/>
    </source>
</evidence>
<protein>
    <submittedName>
        <fullName evidence="2">Uncharacterized protein</fullName>
    </submittedName>
</protein>